<proteinExistence type="predicted"/>
<comment type="caution">
    <text evidence="1">The sequence shown here is derived from an EMBL/GenBank/DDBJ whole genome shotgun (WGS) entry which is preliminary data.</text>
</comment>
<organism evidence="1 2">
    <name type="scientific">Manihot esculenta</name>
    <name type="common">Cassava</name>
    <name type="synonym">Jatropha manihot</name>
    <dbReference type="NCBI Taxonomy" id="3983"/>
    <lineage>
        <taxon>Eukaryota</taxon>
        <taxon>Viridiplantae</taxon>
        <taxon>Streptophyta</taxon>
        <taxon>Embryophyta</taxon>
        <taxon>Tracheophyta</taxon>
        <taxon>Spermatophyta</taxon>
        <taxon>Magnoliopsida</taxon>
        <taxon>eudicotyledons</taxon>
        <taxon>Gunneridae</taxon>
        <taxon>Pentapetalae</taxon>
        <taxon>rosids</taxon>
        <taxon>fabids</taxon>
        <taxon>Malpighiales</taxon>
        <taxon>Euphorbiaceae</taxon>
        <taxon>Crotonoideae</taxon>
        <taxon>Manihoteae</taxon>
        <taxon>Manihot</taxon>
    </lineage>
</organism>
<dbReference type="Proteomes" id="UP000091857">
    <property type="component" value="Chromosome 4"/>
</dbReference>
<protein>
    <submittedName>
        <fullName evidence="1">Uncharacterized protein</fullName>
    </submittedName>
</protein>
<evidence type="ECO:0000313" key="1">
    <source>
        <dbReference type="EMBL" id="KAG8656337.1"/>
    </source>
</evidence>
<reference evidence="2" key="1">
    <citation type="journal article" date="2016" name="Nat. Biotechnol.">
        <title>Sequencing wild and cultivated cassava and related species reveals extensive interspecific hybridization and genetic diversity.</title>
        <authorList>
            <person name="Bredeson J.V."/>
            <person name="Lyons J.B."/>
            <person name="Prochnik S.E."/>
            <person name="Wu G.A."/>
            <person name="Ha C.M."/>
            <person name="Edsinger-Gonzales E."/>
            <person name="Grimwood J."/>
            <person name="Schmutz J."/>
            <person name="Rabbi I.Y."/>
            <person name="Egesi C."/>
            <person name="Nauluvula P."/>
            <person name="Lebot V."/>
            <person name="Ndunguru J."/>
            <person name="Mkamilo G."/>
            <person name="Bart R.S."/>
            <person name="Setter T.L."/>
            <person name="Gleadow R.M."/>
            <person name="Kulakow P."/>
            <person name="Ferguson M.E."/>
            <person name="Rounsley S."/>
            <person name="Rokhsar D.S."/>
        </authorList>
    </citation>
    <scope>NUCLEOTIDE SEQUENCE [LARGE SCALE GENOMIC DNA]</scope>
    <source>
        <strain evidence="2">cv. AM560-2</strain>
    </source>
</reference>
<gene>
    <name evidence="1" type="ORF">MANES_04G123800v8</name>
</gene>
<sequence>MESMPTFALLLLSSILSFSSVHSSEMSPSATPAQQQPSKASSLFASQLSNAPVPPVDPSLEKICGVTEDPRKCISFMAPYTPGSTDAVSVVAMIMEAIYKQVDRAIVISKKAAKNPSQSPVISSCLNKCVESYNKVIDDLGNAMAASTAHDMKSVDDLLAAASSNFGFCDETFHKNGIQESPMEEIDETLILLAGFGVAISRKLIIKSN</sequence>
<name>A0ACB7HUZ0_MANES</name>
<dbReference type="EMBL" id="CM004390">
    <property type="protein sequence ID" value="KAG8656337.1"/>
    <property type="molecule type" value="Genomic_DNA"/>
</dbReference>
<accession>A0ACB7HUZ0</accession>
<evidence type="ECO:0000313" key="2">
    <source>
        <dbReference type="Proteomes" id="UP000091857"/>
    </source>
</evidence>
<keyword evidence="2" id="KW-1185">Reference proteome</keyword>